<keyword evidence="2" id="KW-1185">Reference proteome</keyword>
<evidence type="ECO:0000313" key="1">
    <source>
        <dbReference type="EMBL" id="KAL3871118.1"/>
    </source>
</evidence>
<gene>
    <name evidence="1" type="ORF">ACJMK2_039137</name>
</gene>
<dbReference type="EMBL" id="JBJQND010000007">
    <property type="protein sequence ID" value="KAL3871118.1"/>
    <property type="molecule type" value="Genomic_DNA"/>
</dbReference>
<organism evidence="1 2">
    <name type="scientific">Sinanodonta woodiana</name>
    <name type="common">Chinese pond mussel</name>
    <name type="synonym">Anodonta woodiana</name>
    <dbReference type="NCBI Taxonomy" id="1069815"/>
    <lineage>
        <taxon>Eukaryota</taxon>
        <taxon>Metazoa</taxon>
        <taxon>Spiralia</taxon>
        <taxon>Lophotrochozoa</taxon>
        <taxon>Mollusca</taxon>
        <taxon>Bivalvia</taxon>
        <taxon>Autobranchia</taxon>
        <taxon>Heteroconchia</taxon>
        <taxon>Palaeoheterodonta</taxon>
        <taxon>Unionida</taxon>
        <taxon>Unionoidea</taxon>
        <taxon>Unionidae</taxon>
        <taxon>Unioninae</taxon>
        <taxon>Sinanodonta</taxon>
    </lineage>
</organism>
<sequence>MFSVLKKVGLEEFAGNFDKQKVSPDIVCFLSAQELHQLGLSRKEEMVKLRMECIKYGANRLPRRSNKSGTPEFVIPKCILQNLIDDGFLISDIAKLLSVSESTVYRRMRKYDIAKVDFSNMNDDEIGIHVGKVIKEFPFCGENILKQILKLQGVHVQRWRLRDIIHSIDEKGEEDMKNGRLLVDRGWQQQYYDQLKKLHKQNSYMYMRLLLKKTPSPHPTNVTLTVIIHIVSRIFILYLQHHLFPLEKDQMN</sequence>
<dbReference type="Proteomes" id="UP001634394">
    <property type="component" value="Unassembled WGS sequence"/>
</dbReference>
<comment type="caution">
    <text evidence="1">The sequence shown here is derived from an EMBL/GenBank/DDBJ whole genome shotgun (WGS) entry which is preliminary data.</text>
</comment>
<evidence type="ECO:0000313" key="2">
    <source>
        <dbReference type="Proteomes" id="UP001634394"/>
    </source>
</evidence>
<proteinExistence type="predicted"/>
<evidence type="ECO:0008006" key="3">
    <source>
        <dbReference type="Google" id="ProtNLM"/>
    </source>
</evidence>
<protein>
    <recommendedName>
        <fullName evidence="3">SAM domain-containing protein</fullName>
    </recommendedName>
</protein>
<dbReference type="AlphaFoldDB" id="A0ABD3WEB1"/>
<name>A0ABD3WEB1_SINWO</name>
<accession>A0ABD3WEB1</accession>
<reference evidence="1 2" key="1">
    <citation type="submission" date="2024-11" db="EMBL/GenBank/DDBJ databases">
        <title>Chromosome-level genome assembly of the freshwater bivalve Anodonta woodiana.</title>
        <authorList>
            <person name="Chen X."/>
        </authorList>
    </citation>
    <scope>NUCLEOTIDE SEQUENCE [LARGE SCALE GENOMIC DNA]</scope>
    <source>
        <strain evidence="1">MN2024</strain>
        <tissue evidence="1">Gills</tissue>
    </source>
</reference>